<dbReference type="Proteomes" id="UP000001878">
    <property type="component" value="Segment"/>
</dbReference>
<gene>
    <name evidence="1" type="ORF">lb338_phage_86</name>
</gene>
<dbReference type="InterPro" id="IPR029052">
    <property type="entry name" value="Metallo-depent_PP-like"/>
</dbReference>
<evidence type="ECO:0008006" key="3">
    <source>
        <dbReference type="Google" id="ProtNLM"/>
    </source>
</evidence>
<organism evidence="1 2">
    <name type="scientific">Lactobacillus phage Lb338-1</name>
    <dbReference type="NCBI Taxonomy" id="2892342"/>
    <lineage>
        <taxon>Viruses</taxon>
        <taxon>Duplodnaviria</taxon>
        <taxon>Heunggongvirae</taxon>
        <taxon>Uroviricota</taxon>
        <taxon>Caudoviricetes</taxon>
        <taxon>Herelleviridae</taxon>
        <taxon>Mooreparkvirus</taxon>
        <taxon>Mooreparkvirus Lb3381</taxon>
    </lineage>
</organism>
<name>C1KFJ6_9CAUD</name>
<keyword evidence="2" id="KW-1185">Reference proteome</keyword>
<sequence>MPQKAGKSLSKIWTKERLNEALNLLSQGKTTAEAADAINKKYGLNVSHEAVRIKVNRAGFRTNGEPKNDDHSENLTFSNDHVMANINQNFREQREFSDEELLRIAGIAHPEDYHITKIRGGQWSVVTTKQGRMWNYSTNVTAEHNPIDYKSLSDALESHVKPFELLKDKNIDPSYAYNYLVVPVFDTHFNGETLPFYEHALEMQKKVILGHPYKKIVIIQGGDAVHVDTVNSTTTKGTILETTKVNKMIDEALKYFETLIGWCLDQGTKVEFISVPGNHDYTLSYMLVRILKQEYANADIKWDIDLYEHYKATHVGHNMIGITHGDKGKKNFVSIYASKFPELWAQSTNRELFSGHLHTELDKDLGGIFQRQISTLKPNELDQWSKDIGAISRKTFELVEYSENMVDSVHYIY</sequence>
<dbReference type="SUPFAM" id="SSF56300">
    <property type="entry name" value="Metallo-dependent phosphatases"/>
    <property type="match status" value="1"/>
</dbReference>
<evidence type="ECO:0000313" key="1">
    <source>
        <dbReference type="EMBL" id="ACO37007.1"/>
    </source>
</evidence>
<proteinExistence type="predicted"/>
<dbReference type="KEGG" id="vg:7750941"/>
<dbReference type="EMBL" id="FJ822135">
    <property type="protein sequence ID" value="ACO37007.1"/>
    <property type="molecule type" value="Genomic_DNA"/>
</dbReference>
<dbReference type="GeneID" id="7750941"/>
<accession>C1KFJ6</accession>
<reference evidence="1 2" key="1">
    <citation type="journal article" date="2009" name="Gene">
        <title>Genome of a virulent bacteriophage Lb338-1 that lyses the probiotic Lactobacillus paracasei cheese strain.</title>
        <authorList>
            <person name="Alemayehu D."/>
            <person name="Ross R.P."/>
            <person name="O'Sullivan O."/>
            <person name="Coffey A."/>
            <person name="Stanton C."/>
            <person name="Fitzgerald G.F."/>
            <person name="McAuliffe O."/>
        </authorList>
    </citation>
    <scope>NUCLEOTIDE SEQUENCE [LARGE SCALE GENOMIC DNA]</scope>
    <source>
        <strain evidence="1">Lb338-1</strain>
    </source>
</reference>
<dbReference type="OrthoDB" id="2500at10239"/>
<protein>
    <recommendedName>
        <fullName evidence="3">DNA polymerase II small subunit</fullName>
    </recommendedName>
</protein>
<dbReference type="RefSeq" id="YP_002790765.1">
    <property type="nucleotide sequence ID" value="NC_012530.1"/>
</dbReference>
<evidence type="ECO:0000313" key="2">
    <source>
        <dbReference type="Proteomes" id="UP000001878"/>
    </source>
</evidence>